<keyword evidence="8" id="KW-1185">Reference proteome</keyword>
<gene>
    <name evidence="7" type="ORF">AMS68_005246</name>
</gene>
<dbReference type="PANTHER" id="PTHR10997:SF9">
    <property type="entry name" value="IMPORTIN-9"/>
    <property type="match status" value="1"/>
</dbReference>
<feature type="domain" description="Importin N-terminal" evidence="6">
    <location>
        <begin position="23"/>
        <end position="100"/>
    </location>
</feature>
<evidence type="ECO:0000313" key="7">
    <source>
        <dbReference type="EMBL" id="QIW99728.1"/>
    </source>
</evidence>
<dbReference type="SUPFAM" id="SSF48371">
    <property type="entry name" value="ARM repeat"/>
    <property type="match status" value="1"/>
</dbReference>
<dbReference type="SMART" id="SM00913">
    <property type="entry name" value="IBN_N"/>
    <property type="match status" value="1"/>
</dbReference>
<dbReference type="GO" id="GO:0005829">
    <property type="term" value="C:cytosol"/>
    <property type="evidence" value="ECO:0007669"/>
    <property type="project" value="TreeGrafter"/>
</dbReference>
<evidence type="ECO:0000256" key="3">
    <source>
        <dbReference type="ARBA" id="ARBA00022927"/>
    </source>
</evidence>
<evidence type="ECO:0000256" key="4">
    <source>
        <dbReference type="ARBA" id="ARBA00023242"/>
    </source>
</evidence>
<evidence type="ECO:0000259" key="6">
    <source>
        <dbReference type="PROSITE" id="PS50166"/>
    </source>
</evidence>
<feature type="compositionally biased region" description="Acidic residues" evidence="5">
    <location>
        <begin position="944"/>
        <end position="959"/>
    </location>
</feature>
<dbReference type="Gene3D" id="1.25.10.10">
    <property type="entry name" value="Leucine-rich Repeat Variant"/>
    <property type="match status" value="1"/>
</dbReference>
<dbReference type="InterPro" id="IPR001494">
    <property type="entry name" value="Importin-beta_N"/>
</dbReference>
<dbReference type="EMBL" id="CP051141">
    <property type="protein sequence ID" value="QIW99728.1"/>
    <property type="molecule type" value="Genomic_DNA"/>
</dbReference>
<keyword evidence="3" id="KW-0653">Protein transport</keyword>
<dbReference type="FunFam" id="1.25.10.10:FF:000373">
    <property type="entry name" value="Importin beta-5 subunit, putative"/>
    <property type="match status" value="1"/>
</dbReference>
<dbReference type="Proteomes" id="UP000503462">
    <property type="component" value="Chromosome 3"/>
</dbReference>
<evidence type="ECO:0000256" key="2">
    <source>
        <dbReference type="ARBA" id="ARBA00022448"/>
    </source>
</evidence>
<accession>A0A6H0XYN2</accession>
<keyword evidence="4" id="KW-0539">Nucleus</keyword>
<dbReference type="GO" id="GO:0031267">
    <property type="term" value="F:small GTPase binding"/>
    <property type="evidence" value="ECO:0007669"/>
    <property type="project" value="InterPro"/>
</dbReference>
<proteinExistence type="predicted"/>
<protein>
    <recommendedName>
        <fullName evidence="6">Importin N-terminal domain-containing protein</fullName>
    </recommendedName>
</protein>
<evidence type="ECO:0000313" key="8">
    <source>
        <dbReference type="Proteomes" id="UP000503462"/>
    </source>
</evidence>
<keyword evidence="2" id="KW-0813">Transport</keyword>
<dbReference type="PANTHER" id="PTHR10997">
    <property type="entry name" value="IMPORTIN-7, 8, 11"/>
    <property type="match status" value="1"/>
</dbReference>
<dbReference type="AlphaFoldDB" id="A0A6H0XYN2"/>
<evidence type="ECO:0000256" key="1">
    <source>
        <dbReference type="ARBA" id="ARBA00004123"/>
    </source>
</evidence>
<comment type="subcellular location">
    <subcellularLocation>
        <location evidence="1">Nucleus</location>
    </subcellularLocation>
</comment>
<dbReference type="OrthoDB" id="431626at2759"/>
<dbReference type="InterPro" id="IPR011989">
    <property type="entry name" value="ARM-like"/>
</dbReference>
<feature type="region of interest" description="Disordered" evidence="5">
    <location>
        <begin position="933"/>
        <end position="960"/>
    </location>
</feature>
<dbReference type="GO" id="GO:0005635">
    <property type="term" value="C:nuclear envelope"/>
    <property type="evidence" value="ECO:0007669"/>
    <property type="project" value="TreeGrafter"/>
</dbReference>
<dbReference type="InterPro" id="IPR016024">
    <property type="entry name" value="ARM-type_fold"/>
</dbReference>
<sequence length="1024" mass="112321">MEQQLVSLLNDTQSPADTTRKNAEWQLKQQYANPDFPTGLMSIASHTDVPVQTRQSALLVLKNFVLACWSAAFEEFSEQSFADEGRKSQIRHSLLNLALSEHDERKVKSLASLVVSKIATADFPDEWPDLLPTVLGVLASGSDGQLHGALKVLNELVDDCFNQDQFFQVARDLVQAVYNIAVDTNRKPILRALAVSVFRANFDILEMVMEDNKAAVKGFAEEILSSWIPFLTETLKTALPAAPTSGDPSAAEFQRGSVAFKLQVVKVLIRIRTLFSSLLSAHSTALFSATFSELSVLRAQYHDSYIQDDLQSRLQDADGLPYSLDLLVLEELDFLQACLRAPPVRKELEQQTQAAAGTTPSWLLEIMRVAVAYAQITMEEEGLWDIDVNVFLSEETNVTANYTPRTACGDLVIKLGEWMNTKTIEALLTYTRSLYNETSTWKLKESSLYLLNQLLSDFQDMDKEVGSDSANGYVDLVKHSMQQEEIFLRARGYLVAGSLVRTSGGAMTEVAASFLEMSLHAIHNDPSEVVKVSCIRALSYYMAALPALVSSQMQPVIVAALVHFVDTQDLGDPDESDDLLITIIEALRDAILINTHTCLGNGGVDLLFTLASRGASNFQVALLVTETFEEIASTIAGSGHEPYAQLSSKVLPSLMGAFDVASLTEENALANLAAELLSVLAAEGLSPLPNDFVKFSMPRLHRLLLGSKDEELLKAATSAVKHILSHDPEQVFAWHDDSGKSGLEVVLTIIDRLLDPAVDDNSASEVGGLAAEVVEKAGSERLGPYLPQLLRAVAARLAIATQAQSIQSLILVFARLSLTSASDVVTFLSEVQISEQNGLQVVMSQWLENSVNFAGYDEIRQNVTALSRLYDLQDPRLIALQVKGDLIVRDSGRIMTRSRARQQPDEYTSVSAQIKIIKVLVEELLSASGSRTIDASATNGDKDDGSEDSEWEDDPDDFLDLGTGMTKSQLMALGQDDAPTRDRDDETQAYLLDFFKQAATKPEFAETFAALTSAEQEKLQSMSY</sequence>
<name>A0A6H0XYN2_9PEZI</name>
<dbReference type="GO" id="GO:0006606">
    <property type="term" value="P:protein import into nucleus"/>
    <property type="evidence" value="ECO:0007669"/>
    <property type="project" value="TreeGrafter"/>
</dbReference>
<dbReference type="Pfam" id="PF25018">
    <property type="entry name" value="HEAT_IPO9_c"/>
    <property type="match status" value="1"/>
</dbReference>
<reference evidence="7 8" key="1">
    <citation type="journal article" date="2016" name="Sci. Rep.">
        <title>Peltaster fructicola genome reveals evolution from an invasive phytopathogen to an ectophytic parasite.</title>
        <authorList>
            <person name="Xu C."/>
            <person name="Chen H."/>
            <person name="Gleason M.L."/>
            <person name="Xu J.R."/>
            <person name="Liu H."/>
            <person name="Zhang R."/>
            <person name="Sun G."/>
        </authorList>
    </citation>
    <scope>NUCLEOTIDE SEQUENCE [LARGE SCALE GENOMIC DNA]</scope>
    <source>
        <strain evidence="7 8">LNHT1506</strain>
    </source>
</reference>
<dbReference type="InterPro" id="IPR056840">
    <property type="entry name" value="HEAT_IPO9_central"/>
</dbReference>
<dbReference type="Pfam" id="PF03810">
    <property type="entry name" value="IBN_N"/>
    <property type="match status" value="1"/>
</dbReference>
<evidence type="ECO:0000256" key="5">
    <source>
        <dbReference type="SAM" id="MobiDB-lite"/>
    </source>
</evidence>
<organism evidence="7 8">
    <name type="scientific">Peltaster fructicola</name>
    <dbReference type="NCBI Taxonomy" id="286661"/>
    <lineage>
        <taxon>Eukaryota</taxon>
        <taxon>Fungi</taxon>
        <taxon>Dikarya</taxon>
        <taxon>Ascomycota</taxon>
        <taxon>Pezizomycotina</taxon>
        <taxon>Dothideomycetes</taxon>
        <taxon>Dothideomycetes incertae sedis</taxon>
        <taxon>Peltaster</taxon>
    </lineage>
</organism>
<dbReference type="PROSITE" id="PS50166">
    <property type="entry name" value="IMPORTIN_B_NT"/>
    <property type="match status" value="1"/>
</dbReference>